<dbReference type="InterPro" id="IPR037923">
    <property type="entry name" value="HTH-like"/>
</dbReference>
<evidence type="ECO:0000256" key="2">
    <source>
        <dbReference type="ARBA" id="ARBA00023125"/>
    </source>
</evidence>
<gene>
    <name evidence="6" type="ORF">ACFSUE_18860</name>
</gene>
<reference evidence="7" key="1">
    <citation type="journal article" date="2019" name="Int. J. Syst. Evol. Microbiol.">
        <title>The Global Catalogue of Microorganisms (GCM) 10K type strain sequencing project: providing services to taxonomists for standard genome sequencing and annotation.</title>
        <authorList>
            <consortium name="The Broad Institute Genomics Platform"/>
            <consortium name="The Broad Institute Genome Sequencing Center for Infectious Disease"/>
            <person name="Wu L."/>
            <person name="Ma J."/>
        </authorList>
    </citation>
    <scope>NUCLEOTIDE SEQUENCE [LARGE SCALE GENOMIC DNA]</scope>
    <source>
        <strain evidence="7">TISTR 2466</strain>
    </source>
</reference>
<dbReference type="SUPFAM" id="SSF51215">
    <property type="entry name" value="Regulatory protein AraC"/>
    <property type="match status" value="1"/>
</dbReference>
<dbReference type="InterPro" id="IPR009057">
    <property type="entry name" value="Homeodomain-like_sf"/>
</dbReference>
<keyword evidence="1" id="KW-0805">Transcription regulation</keyword>
<keyword evidence="7" id="KW-1185">Reference proteome</keyword>
<dbReference type="PANTHER" id="PTHR46796">
    <property type="entry name" value="HTH-TYPE TRANSCRIPTIONAL ACTIVATOR RHAS-RELATED"/>
    <property type="match status" value="1"/>
</dbReference>
<proteinExistence type="predicted"/>
<dbReference type="SMART" id="SM00342">
    <property type="entry name" value="HTH_ARAC"/>
    <property type="match status" value="1"/>
</dbReference>
<dbReference type="PROSITE" id="PS01124">
    <property type="entry name" value="HTH_ARAC_FAMILY_2"/>
    <property type="match status" value="1"/>
</dbReference>
<name>A0ABW5S7R2_9BACL</name>
<organism evidence="6 7">
    <name type="scientific">Sporolactobacillus shoreicorticis</name>
    <dbReference type="NCBI Taxonomy" id="1923877"/>
    <lineage>
        <taxon>Bacteria</taxon>
        <taxon>Bacillati</taxon>
        <taxon>Bacillota</taxon>
        <taxon>Bacilli</taxon>
        <taxon>Bacillales</taxon>
        <taxon>Sporolactobacillaceae</taxon>
        <taxon>Sporolactobacillus</taxon>
    </lineage>
</organism>
<dbReference type="InterPro" id="IPR014710">
    <property type="entry name" value="RmlC-like_jellyroll"/>
</dbReference>
<dbReference type="PANTHER" id="PTHR46796:SF2">
    <property type="entry name" value="TRANSCRIPTIONAL REGULATORY PROTEIN"/>
    <property type="match status" value="1"/>
</dbReference>
<dbReference type="Gene3D" id="2.60.120.10">
    <property type="entry name" value="Jelly Rolls"/>
    <property type="match status" value="1"/>
</dbReference>
<comment type="caution">
    <text evidence="6">The sequence shown here is derived from an EMBL/GenBank/DDBJ whole genome shotgun (WGS) entry which is preliminary data.</text>
</comment>
<evidence type="ECO:0000313" key="7">
    <source>
        <dbReference type="Proteomes" id="UP001597399"/>
    </source>
</evidence>
<keyword evidence="2" id="KW-0238">DNA-binding</keyword>
<dbReference type="Pfam" id="PF12833">
    <property type="entry name" value="HTH_18"/>
    <property type="match status" value="1"/>
</dbReference>
<dbReference type="InterPro" id="IPR018062">
    <property type="entry name" value="HTH_AraC-typ_CS"/>
</dbReference>
<feature type="domain" description="HTH araC/xylS-type" evidence="5">
    <location>
        <begin position="163"/>
        <end position="260"/>
    </location>
</feature>
<protein>
    <submittedName>
        <fullName evidence="6">AraC family transcriptional regulator</fullName>
    </submittedName>
</protein>
<evidence type="ECO:0000256" key="3">
    <source>
        <dbReference type="ARBA" id="ARBA00023159"/>
    </source>
</evidence>
<dbReference type="RefSeq" id="WP_253063017.1">
    <property type="nucleotide sequence ID" value="NZ_JAMXWM010000017.1"/>
</dbReference>
<dbReference type="SUPFAM" id="SSF46689">
    <property type="entry name" value="Homeodomain-like"/>
    <property type="match status" value="2"/>
</dbReference>
<evidence type="ECO:0000256" key="4">
    <source>
        <dbReference type="ARBA" id="ARBA00023163"/>
    </source>
</evidence>
<dbReference type="EMBL" id="JBHUMQ010000050">
    <property type="protein sequence ID" value="MFD2695667.1"/>
    <property type="molecule type" value="Genomic_DNA"/>
</dbReference>
<dbReference type="Pfam" id="PF02311">
    <property type="entry name" value="AraC_binding"/>
    <property type="match status" value="1"/>
</dbReference>
<keyword evidence="4" id="KW-0804">Transcription</keyword>
<dbReference type="Proteomes" id="UP001597399">
    <property type="component" value="Unassembled WGS sequence"/>
</dbReference>
<dbReference type="InterPro" id="IPR050204">
    <property type="entry name" value="AraC_XylS_family_regulators"/>
</dbReference>
<evidence type="ECO:0000256" key="1">
    <source>
        <dbReference type="ARBA" id="ARBA00023015"/>
    </source>
</evidence>
<sequence length="260" mass="30164">MISYQADLAKSIEMKTCANEIHTSRTHFHDEVSIGLIEKGSCRTEINHHAFTLSARTLLVIPSGTVHHCQPIDVKNWCFKMVYIRESWFTKISDGRICNGSIYSKLKPDTFDYILNTFKQLEERLMYGEMVSSPLIELMDVMDWQEHSSMKQGPKTEISEKIIEIKQYLSKNYLNKITLENLSELAGINKYQLIRRFYSYTGLTPQKYLINLRINAAKKKLQNHEAIIGVAAASRFYDQSHFDKYFKAYTGVSPMRYCSN</sequence>
<accession>A0ABW5S7R2</accession>
<keyword evidence="3" id="KW-0010">Activator</keyword>
<evidence type="ECO:0000259" key="5">
    <source>
        <dbReference type="PROSITE" id="PS01124"/>
    </source>
</evidence>
<dbReference type="Gene3D" id="1.10.10.60">
    <property type="entry name" value="Homeodomain-like"/>
    <property type="match status" value="2"/>
</dbReference>
<dbReference type="InterPro" id="IPR003313">
    <property type="entry name" value="AraC-bd"/>
</dbReference>
<evidence type="ECO:0000313" key="6">
    <source>
        <dbReference type="EMBL" id="MFD2695667.1"/>
    </source>
</evidence>
<dbReference type="InterPro" id="IPR018060">
    <property type="entry name" value="HTH_AraC"/>
</dbReference>
<dbReference type="PROSITE" id="PS00041">
    <property type="entry name" value="HTH_ARAC_FAMILY_1"/>
    <property type="match status" value="1"/>
</dbReference>